<comment type="function">
    <text evidence="4">Required for high-level post-exponential phase expression of a series of secreted proteins.</text>
</comment>
<evidence type="ECO:0000256" key="2">
    <source>
        <dbReference type="ARBA" id="ARBA00023012"/>
    </source>
</evidence>
<accession>A0A179DLL0</accession>
<protein>
    <recommendedName>
        <fullName evidence="10">DNA-binding response regulator</fullName>
    </recommendedName>
</protein>
<dbReference type="Proteomes" id="UP000078459">
    <property type="component" value="Unassembled WGS sequence"/>
</dbReference>
<keyword evidence="5" id="KW-0597">Phosphoprotein</keyword>
<dbReference type="GO" id="GO:0000156">
    <property type="term" value="F:phosphorelay response regulator activity"/>
    <property type="evidence" value="ECO:0007669"/>
    <property type="project" value="InterPro"/>
</dbReference>
<dbReference type="OrthoDB" id="9787344at2"/>
<dbReference type="PROSITE" id="PS50930">
    <property type="entry name" value="HTH_LYTTR"/>
    <property type="match status" value="1"/>
</dbReference>
<dbReference type="InterPro" id="IPR001789">
    <property type="entry name" value="Sig_transdc_resp-reg_receiver"/>
</dbReference>
<dbReference type="EMBL" id="LWHJ01000011">
    <property type="protein sequence ID" value="OAQ41976.1"/>
    <property type="molecule type" value="Genomic_DNA"/>
</dbReference>
<dbReference type="Gene3D" id="3.40.50.2300">
    <property type="match status" value="1"/>
</dbReference>
<proteinExistence type="predicted"/>
<dbReference type="InterPro" id="IPR011006">
    <property type="entry name" value="CheY-like_superfamily"/>
</dbReference>
<dbReference type="InterPro" id="IPR007492">
    <property type="entry name" value="LytTR_DNA-bd_dom"/>
</dbReference>
<dbReference type="PANTHER" id="PTHR37299">
    <property type="entry name" value="TRANSCRIPTIONAL REGULATOR-RELATED"/>
    <property type="match status" value="1"/>
</dbReference>
<evidence type="ECO:0000259" key="7">
    <source>
        <dbReference type="PROSITE" id="PS50930"/>
    </source>
</evidence>
<reference evidence="8 9" key="1">
    <citation type="submission" date="2016-04" db="EMBL/GenBank/DDBJ databases">
        <authorList>
            <person name="Evans L.H."/>
            <person name="Alamgir A."/>
            <person name="Owens N."/>
            <person name="Weber N.D."/>
            <person name="Virtaneva K."/>
            <person name="Barbian K."/>
            <person name="Babar A."/>
            <person name="Rosenke K."/>
        </authorList>
    </citation>
    <scope>NUCLEOTIDE SEQUENCE [LARGE SCALE GENOMIC DNA]</scope>
    <source>
        <strain evidence="8 9">CCM 8644</strain>
    </source>
</reference>
<evidence type="ECO:0000256" key="1">
    <source>
        <dbReference type="ARBA" id="ARBA00022490"/>
    </source>
</evidence>
<keyword evidence="2" id="KW-0902">Two-component regulatory system</keyword>
<feature type="domain" description="Response regulatory" evidence="6">
    <location>
        <begin position="3"/>
        <end position="115"/>
    </location>
</feature>
<evidence type="ECO:0000256" key="4">
    <source>
        <dbReference type="ARBA" id="ARBA00037164"/>
    </source>
</evidence>
<evidence type="ECO:0000256" key="3">
    <source>
        <dbReference type="ARBA" id="ARBA00023159"/>
    </source>
</evidence>
<evidence type="ECO:0008006" key="10">
    <source>
        <dbReference type="Google" id="ProtNLM"/>
    </source>
</evidence>
<keyword evidence="1" id="KW-0963">Cytoplasm</keyword>
<name>A0A179DLL0_9SPHI</name>
<dbReference type="SMART" id="SM00850">
    <property type="entry name" value="LytTR"/>
    <property type="match status" value="1"/>
</dbReference>
<dbReference type="GO" id="GO:0003677">
    <property type="term" value="F:DNA binding"/>
    <property type="evidence" value="ECO:0007669"/>
    <property type="project" value="InterPro"/>
</dbReference>
<dbReference type="Pfam" id="PF00072">
    <property type="entry name" value="Response_reg"/>
    <property type="match status" value="1"/>
</dbReference>
<feature type="domain" description="HTH LytTR-type" evidence="7">
    <location>
        <begin position="131"/>
        <end position="230"/>
    </location>
</feature>
<comment type="caution">
    <text evidence="8">The sequence shown here is derived from an EMBL/GenBank/DDBJ whole genome shotgun (WGS) entry which is preliminary data.</text>
</comment>
<organism evidence="8 9">
    <name type="scientific">Pedobacter psychrophilus</name>
    <dbReference type="NCBI Taxonomy" id="1826909"/>
    <lineage>
        <taxon>Bacteria</taxon>
        <taxon>Pseudomonadati</taxon>
        <taxon>Bacteroidota</taxon>
        <taxon>Sphingobacteriia</taxon>
        <taxon>Sphingobacteriales</taxon>
        <taxon>Sphingobacteriaceae</taxon>
        <taxon>Pedobacter</taxon>
    </lineage>
</organism>
<dbReference type="PROSITE" id="PS50110">
    <property type="entry name" value="RESPONSE_REGULATORY"/>
    <property type="match status" value="1"/>
</dbReference>
<feature type="modified residue" description="4-aspartylphosphate" evidence="5">
    <location>
        <position position="55"/>
    </location>
</feature>
<dbReference type="InterPro" id="IPR046947">
    <property type="entry name" value="LytR-like"/>
</dbReference>
<evidence type="ECO:0000313" key="8">
    <source>
        <dbReference type="EMBL" id="OAQ41976.1"/>
    </source>
</evidence>
<evidence type="ECO:0000313" key="9">
    <source>
        <dbReference type="Proteomes" id="UP000078459"/>
    </source>
</evidence>
<dbReference type="Gene3D" id="2.40.50.1020">
    <property type="entry name" value="LytTr DNA-binding domain"/>
    <property type="match status" value="1"/>
</dbReference>
<dbReference type="SMART" id="SM00448">
    <property type="entry name" value="REC"/>
    <property type="match status" value="1"/>
</dbReference>
<evidence type="ECO:0000259" key="6">
    <source>
        <dbReference type="PROSITE" id="PS50110"/>
    </source>
</evidence>
<keyword evidence="9" id="KW-1185">Reference proteome</keyword>
<dbReference type="SUPFAM" id="SSF52172">
    <property type="entry name" value="CheY-like"/>
    <property type="match status" value="1"/>
</dbReference>
<evidence type="ECO:0000256" key="5">
    <source>
        <dbReference type="PROSITE-ProRule" id="PRU00169"/>
    </source>
</evidence>
<dbReference type="RefSeq" id="WP_068821008.1">
    <property type="nucleotide sequence ID" value="NZ_LWHJ01000011.1"/>
</dbReference>
<reference evidence="8 9" key="2">
    <citation type="submission" date="2016-06" db="EMBL/GenBank/DDBJ databases">
        <title>Pedobacter psychrophilus sp. nov., isolated from Antarctic fragmentary rock.</title>
        <authorList>
            <person name="Svec P."/>
        </authorList>
    </citation>
    <scope>NUCLEOTIDE SEQUENCE [LARGE SCALE GENOMIC DNA]</scope>
    <source>
        <strain evidence="8 9">CCM 8644</strain>
    </source>
</reference>
<gene>
    <name evidence="8" type="ORF">A5893_02325</name>
</gene>
<sequence>MISCYIIDDDPRSIEIIEEYLQPLSYIEVVFTSDDPTKLIEQIPGFPEKALIILDIGLPTINGLDLAEMFPSHTAVVFSTGHTEFAYKAYDLDAIDYLVKPYDQKRFYKSITKVTKKFHAPVLQNQEEDFIYLNINKNLKKIYYSDIYYLESMENYINVFTSDQKITIHQSLKSILAQLPDHQFLQINRFYIVNMKKVKNLTLRKIELETGKVLKLSPLYKSKINNLFQQLRTQL</sequence>
<dbReference type="STRING" id="1826909.A5893_02325"/>
<keyword evidence="3" id="KW-0010">Activator</keyword>
<dbReference type="PANTHER" id="PTHR37299:SF3">
    <property type="entry name" value="STAGE 0 SPORULATION PROTEIN A HOMOLOG"/>
    <property type="match status" value="1"/>
</dbReference>
<dbReference type="Pfam" id="PF04397">
    <property type="entry name" value="LytTR"/>
    <property type="match status" value="1"/>
</dbReference>
<dbReference type="AlphaFoldDB" id="A0A179DLL0"/>